<evidence type="ECO:0000313" key="1">
    <source>
        <dbReference type="EMBL" id="KAF2861269.1"/>
    </source>
</evidence>
<accession>A0A6A7C2L5</accession>
<name>A0A6A7C2L5_9PEZI</name>
<proteinExistence type="predicted"/>
<sequence>MNVLFEVSHFLCTLSQACARSGRCVLSVQSWRVEFATSFSALNRPNTTYNCRKQP</sequence>
<organism evidence="1 2">
    <name type="scientific">Piedraia hortae CBS 480.64</name>
    <dbReference type="NCBI Taxonomy" id="1314780"/>
    <lineage>
        <taxon>Eukaryota</taxon>
        <taxon>Fungi</taxon>
        <taxon>Dikarya</taxon>
        <taxon>Ascomycota</taxon>
        <taxon>Pezizomycotina</taxon>
        <taxon>Dothideomycetes</taxon>
        <taxon>Dothideomycetidae</taxon>
        <taxon>Capnodiales</taxon>
        <taxon>Piedraiaceae</taxon>
        <taxon>Piedraia</taxon>
    </lineage>
</organism>
<gene>
    <name evidence="1" type="ORF">K470DRAFT_257199</name>
</gene>
<keyword evidence="2" id="KW-1185">Reference proteome</keyword>
<dbReference type="AlphaFoldDB" id="A0A6A7C2L5"/>
<dbReference type="Proteomes" id="UP000799421">
    <property type="component" value="Unassembled WGS sequence"/>
</dbReference>
<protein>
    <submittedName>
        <fullName evidence="1">Uncharacterized protein</fullName>
    </submittedName>
</protein>
<dbReference type="EMBL" id="MU005974">
    <property type="protein sequence ID" value="KAF2861269.1"/>
    <property type="molecule type" value="Genomic_DNA"/>
</dbReference>
<feature type="non-terminal residue" evidence="1">
    <location>
        <position position="1"/>
    </location>
</feature>
<reference evidence="1" key="1">
    <citation type="journal article" date="2020" name="Stud. Mycol.">
        <title>101 Dothideomycetes genomes: a test case for predicting lifestyles and emergence of pathogens.</title>
        <authorList>
            <person name="Haridas S."/>
            <person name="Albert R."/>
            <person name="Binder M."/>
            <person name="Bloem J."/>
            <person name="Labutti K."/>
            <person name="Salamov A."/>
            <person name="Andreopoulos B."/>
            <person name="Baker S."/>
            <person name="Barry K."/>
            <person name="Bills G."/>
            <person name="Bluhm B."/>
            <person name="Cannon C."/>
            <person name="Castanera R."/>
            <person name="Culley D."/>
            <person name="Daum C."/>
            <person name="Ezra D."/>
            <person name="Gonzalez J."/>
            <person name="Henrissat B."/>
            <person name="Kuo A."/>
            <person name="Liang C."/>
            <person name="Lipzen A."/>
            <person name="Lutzoni F."/>
            <person name="Magnuson J."/>
            <person name="Mondo S."/>
            <person name="Nolan M."/>
            <person name="Ohm R."/>
            <person name="Pangilinan J."/>
            <person name="Park H.-J."/>
            <person name="Ramirez L."/>
            <person name="Alfaro M."/>
            <person name="Sun H."/>
            <person name="Tritt A."/>
            <person name="Yoshinaga Y."/>
            <person name="Zwiers L.-H."/>
            <person name="Turgeon B."/>
            <person name="Goodwin S."/>
            <person name="Spatafora J."/>
            <person name="Crous P."/>
            <person name="Grigoriev I."/>
        </authorList>
    </citation>
    <scope>NUCLEOTIDE SEQUENCE</scope>
    <source>
        <strain evidence="1">CBS 480.64</strain>
    </source>
</reference>
<evidence type="ECO:0000313" key="2">
    <source>
        <dbReference type="Proteomes" id="UP000799421"/>
    </source>
</evidence>